<dbReference type="AlphaFoldDB" id="G0TXC4"/>
<proteinExistence type="predicted"/>
<dbReference type="VEuPathDB" id="TriTrypDB:TvY486_0604050"/>
<evidence type="ECO:0008006" key="3">
    <source>
        <dbReference type="Google" id="ProtNLM"/>
    </source>
</evidence>
<dbReference type="Gene3D" id="1.20.1270.60">
    <property type="entry name" value="Arfaptin homology (AH) domain/BAR domain"/>
    <property type="match status" value="1"/>
</dbReference>
<evidence type="ECO:0000256" key="1">
    <source>
        <dbReference type="SAM" id="MobiDB-lite"/>
    </source>
</evidence>
<feature type="region of interest" description="Disordered" evidence="1">
    <location>
        <begin position="270"/>
        <end position="323"/>
    </location>
</feature>
<dbReference type="InterPro" id="IPR027267">
    <property type="entry name" value="AH/BAR_dom_sf"/>
</dbReference>
<sequence>MKYFRGMSHRITQAIKEKIRRKKRSEEDDQLQDTRKRIYEYEKISKRFRSKLCRATKLLNELGQLLKEVGNEYQLVPDLNPEGAQLGRDIYFAGVEILQSAEEHRRNLKENGIDLLNHFLSGTKEVERAKNVHRKRQLEHDFYNEKVLELEAQKTKDVVRIGRNTAKLQLQRAQLWNAAEEDKAICTKLHFEGKKAIDVSVVAISRVFCNFFRDSTVRLSQRFMGTSSPGTNELILSPRPVAVALPVSFSPPPQTEKYVEEFCSPQQGFDENAFSPRTSTRESRACQTPDWTRGRKPRRASPLPPAQYHFDQRKGTPALRTRF</sequence>
<reference evidence="2" key="1">
    <citation type="journal article" date="2012" name="Proc. Natl. Acad. Sci. U.S.A.">
        <title>Antigenic diversity is generated by distinct evolutionary mechanisms in African trypanosome species.</title>
        <authorList>
            <person name="Jackson A.P."/>
            <person name="Berry A."/>
            <person name="Aslett M."/>
            <person name="Allison H.C."/>
            <person name="Burton P."/>
            <person name="Vavrova-Anderson J."/>
            <person name="Brown R."/>
            <person name="Browne H."/>
            <person name="Corton N."/>
            <person name="Hauser H."/>
            <person name="Gamble J."/>
            <person name="Gilderthorp R."/>
            <person name="Marcello L."/>
            <person name="McQuillan J."/>
            <person name="Otto T.D."/>
            <person name="Quail M.A."/>
            <person name="Sanders M.J."/>
            <person name="van Tonder A."/>
            <person name="Ginger M.L."/>
            <person name="Field M.C."/>
            <person name="Barry J.D."/>
            <person name="Hertz-Fowler C."/>
            <person name="Berriman M."/>
        </authorList>
    </citation>
    <scope>NUCLEOTIDE SEQUENCE</scope>
    <source>
        <strain evidence="2">Y486</strain>
    </source>
</reference>
<dbReference type="SUPFAM" id="SSF103657">
    <property type="entry name" value="BAR/IMD domain-like"/>
    <property type="match status" value="1"/>
</dbReference>
<evidence type="ECO:0000313" key="2">
    <source>
        <dbReference type="EMBL" id="CCC48614.1"/>
    </source>
</evidence>
<organism evidence="2">
    <name type="scientific">Trypanosoma vivax (strain Y486)</name>
    <dbReference type="NCBI Taxonomy" id="1055687"/>
    <lineage>
        <taxon>Eukaryota</taxon>
        <taxon>Discoba</taxon>
        <taxon>Euglenozoa</taxon>
        <taxon>Kinetoplastea</taxon>
        <taxon>Metakinetoplastina</taxon>
        <taxon>Trypanosomatida</taxon>
        <taxon>Trypanosomatidae</taxon>
        <taxon>Trypanosoma</taxon>
        <taxon>Duttonella</taxon>
    </lineage>
</organism>
<accession>G0TXC4</accession>
<gene>
    <name evidence="2" type="ORF">TVY486_0604050</name>
</gene>
<name>G0TXC4_TRYVY</name>
<protein>
    <recommendedName>
        <fullName evidence="3">BAR domain-containing protein</fullName>
    </recommendedName>
</protein>
<dbReference type="EMBL" id="HE573022">
    <property type="protein sequence ID" value="CCC48614.1"/>
    <property type="molecule type" value="Genomic_DNA"/>
</dbReference>